<feature type="domain" description="NERD" evidence="1">
    <location>
        <begin position="19"/>
        <end position="139"/>
    </location>
</feature>
<dbReference type="InterPro" id="IPR011528">
    <property type="entry name" value="NERD"/>
</dbReference>
<dbReference type="Pfam" id="PF01396">
    <property type="entry name" value="Zn_ribbon_Top1"/>
    <property type="match status" value="1"/>
</dbReference>
<dbReference type="RefSeq" id="WP_068914302.1">
    <property type="nucleotide sequence ID" value="NZ_MBEW02000025.1"/>
</dbReference>
<dbReference type="InterPro" id="IPR013498">
    <property type="entry name" value="Topo_IA_Znf"/>
</dbReference>
<comment type="caution">
    <text evidence="2">The sequence shown here is derived from an EMBL/GenBank/DDBJ whole genome shotgun (WGS) entry which is preliminary data.</text>
</comment>
<evidence type="ECO:0000313" key="2">
    <source>
        <dbReference type="EMBL" id="RDY20628.1"/>
    </source>
</evidence>
<name>A0A371IJG2_9FIRM</name>
<dbReference type="GO" id="GO:0003677">
    <property type="term" value="F:DNA binding"/>
    <property type="evidence" value="ECO:0007669"/>
    <property type="project" value="UniProtKB-KW"/>
</dbReference>
<dbReference type="GO" id="GO:0005694">
    <property type="term" value="C:chromosome"/>
    <property type="evidence" value="ECO:0007669"/>
    <property type="project" value="InterPro"/>
</dbReference>
<keyword evidence="2" id="KW-0238">DNA-binding</keyword>
<dbReference type="Gene3D" id="3.30.65.10">
    <property type="entry name" value="Bacterial Topoisomerase I, domain 1"/>
    <property type="match status" value="1"/>
</dbReference>
<sequence>MAKGFIDLILDQIFDDEWKGKYGEKLTERELKLVRLFGRKGKILRNVYLPKDNGETSELDVVFITQKGIFIFESKNYSGWIFGDEKSKNWTSMLPNKQNSQFYNPIMQNKTHLKWMKQFVGEEVPLFSIIVFSERCELKKVTVYSEDVKVIKRDRTYATVRDIWDKSPDAISDNKIDELYGKLKELTHVDEAVKAAHIENIEKKYKKDDISVSFAKEEKTVETQIEETNDELLCPKCGSKLILRTAKKGDNAGNKFYGCSSFPKCRYIKNL</sequence>
<dbReference type="Proteomes" id="UP000093352">
    <property type="component" value="Unassembled WGS sequence"/>
</dbReference>
<dbReference type="SUPFAM" id="SSF57783">
    <property type="entry name" value="Zinc beta-ribbon"/>
    <property type="match status" value="1"/>
</dbReference>
<dbReference type="AlphaFoldDB" id="A0A371IJG2"/>
<gene>
    <name evidence="2" type="ORF">BBG48_008995</name>
</gene>
<evidence type="ECO:0000259" key="1">
    <source>
        <dbReference type="PROSITE" id="PS50965"/>
    </source>
</evidence>
<dbReference type="STRING" id="1871336.BBG48_04135"/>
<evidence type="ECO:0000313" key="3">
    <source>
        <dbReference type="Proteomes" id="UP000093352"/>
    </source>
</evidence>
<protein>
    <submittedName>
        <fullName evidence="2">DNA-binding protein</fullName>
    </submittedName>
</protein>
<dbReference type="GO" id="GO:0006265">
    <property type="term" value="P:DNA topological change"/>
    <property type="evidence" value="ECO:0007669"/>
    <property type="project" value="InterPro"/>
</dbReference>
<dbReference type="EMBL" id="MBEW02000025">
    <property type="protein sequence ID" value="RDY20628.1"/>
    <property type="molecule type" value="Genomic_DNA"/>
</dbReference>
<dbReference type="PROSITE" id="PS50965">
    <property type="entry name" value="NERD"/>
    <property type="match status" value="1"/>
</dbReference>
<accession>A0A371IJG2</accession>
<proteinExistence type="predicted"/>
<keyword evidence="3" id="KW-1185">Reference proteome</keyword>
<organism evidence="2 3">
    <name type="scientific">Criibacterium bergeronii</name>
    <dbReference type="NCBI Taxonomy" id="1871336"/>
    <lineage>
        <taxon>Bacteria</taxon>
        <taxon>Bacillati</taxon>
        <taxon>Bacillota</taxon>
        <taxon>Clostridia</taxon>
        <taxon>Peptostreptococcales</taxon>
        <taxon>Filifactoraceae</taxon>
        <taxon>Criibacterium</taxon>
    </lineage>
</organism>
<dbReference type="Pfam" id="PF08378">
    <property type="entry name" value="NERD"/>
    <property type="match status" value="1"/>
</dbReference>
<dbReference type="GO" id="GO:0003916">
    <property type="term" value="F:DNA topoisomerase activity"/>
    <property type="evidence" value="ECO:0007669"/>
    <property type="project" value="InterPro"/>
</dbReference>
<reference evidence="2 3" key="1">
    <citation type="journal article" date="2016" name="Genome Announc.">
        <title>Draft Genome Sequence of Criibacterium bergeronii gen. nov., sp. nov., Strain CCRI-22567T, Isolated from a Vaginal Sample from a Woman with Bacterial Vaginosis.</title>
        <authorList>
            <person name="Maheux A.F."/>
            <person name="Berube E."/>
            <person name="Boudreau D.K."/>
            <person name="Raymond F."/>
            <person name="Corbeil J."/>
            <person name="Roy P.H."/>
            <person name="Boissinot M."/>
            <person name="Omar R.F."/>
        </authorList>
    </citation>
    <scope>NUCLEOTIDE SEQUENCE [LARGE SCALE GENOMIC DNA]</scope>
    <source>
        <strain evidence="2 3">CCRI-22567</strain>
    </source>
</reference>